<evidence type="ECO:0000256" key="4">
    <source>
        <dbReference type="ARBA" id="ARBA00010561"/>
    </source>
</evidence>
<accession>A0ABV6QUE1</accession>
<name>A0ABV6QUE1_9ACTN</name>
<evidence type="ECO:0000256" key="5">
    <source>
        <dbReference type="ARBA" id="ARBA00013200"/>
    </source>
</evidence>
<keyword evidence="10 19" id="KW-0812">Transmembrane</keyword>
<comment type="caution">
    <text evidence="20">The sequence shown here is derived from an EMBL/GenBank/DDBJ whole genome shotgun (WGS) entry which is preliminary data.</text>
</comment>
<keyword evidence="11 19" id="KW-0460">Magnesium</keyword>
<evidence type="ECO:0000256" key="14">
    <source>
        <dbReference type="ARBA" id="ARBA00025228"/>
    </source>
</evidence>
<feature type="transmembrane region" description="Helical" evidence="19">
    <location>
        <begin position="110"/>
        <end position="143"/>
    </location>
</feature>
<dbReference type="InterPro" id="IPR003805">
    <property type="entry name" value="CobS"/>
</dbReference>
<evidence type="ECO:0000256" key="6">
    <source>
        <dbReference type="ARBA" id="ARBA00015850"/>
    </source>
</evidence>
<dbReference type="RefSeq" id="WP_380054177.1">
    <property type="nucleotide sequence ID" value="NZ_JBHLTC010000038.1"/>
</dbReference>
<protein>
    <recommendedName>
        <fullName evidence="6 19">Adenosylcobinamide-GDP ribazoletransferase</fullName>
        <ecNumber evidence="5 19">2.7.8.26</ecNumber>
    </recommendedName>
    <alternativeName>
        <fullName evidence="16 19">Cobalamin synthase</fullName>
    </alternativeName>
    <alternativeName>
        <fullName evidence="15 19">Cobalamin-5'-phosphate synthase</fullName>
    </alternativeName>
</protein>
<feature type="transmembrane region" description="Helical" evidence="19">
    <location>
        <begin position="278"/>
        <end position="299"/>
    </location>
</feature>
<proteinExistence type="inferred from homology"/>
<evidence type="ECO:0000256" key="2">
    <source>
        <dbReference type="ARBA" id="ARBA00004651"/>
    </source>
</evidence>
<keyword evidence="9 19" id="KW-0808">Transferase</keyword>
<comment type="similarity">
    <text evidence="4 19">Belongs to the CobS family.</text>
</comment>
<evidence type="ECO:0000256" key="7">
    <source>
        <dbReference type="ARBA" id="ARBA00022475"/>
    </source>
</evidence>
<comment type="pathway">
    <text evidence="3 19">Cofactor biosynthesis; adenosylcobalamin biosynthesis; adenosylcobalamin from cob(II)yrinate a,c-diamide: step 7/7.</text>
</comment>
<comment type="cofactor">
    <cofactor evidence="1 19">
        <name>Mg(2+)</name>
        <dbReference type="ChEBI" id="CHEBI:18420"/>
    </cofactor>
</comment>
<keyword evidence="7 19" id="KW-1003">Cell membrane</keyword>
<dbReference type="PANTHER" id="PTHR34148:SF1">
    <property type="entry name" value="ADENOSYLCOBINAMIDE-GDP RIBAZOLETRANSFERASE"/>
    <property type="match status" value="1"/>
</dbReference>
<keyword evidence="12 19" id="KW-1133">Transmembrane helix</keyword>
<dbReference type="EMBL" id="JBHLTC010000038">
    <property type="protein sequence ID" value="MFC0628253.1"/>
    <property type="molecule type" value="Genomic_DNA"/>
</dbReference>
<dbReference type="Proteomes" id="UP001589890">
    <property type="component" value="Unassembled WGS sequence"/>
</dbReference>
<evidence type="ECO:0000256" key="3">
    <source>
        <dbReference type="ARBA" id="ARBA00004663"/>
    </source>
</evidence>
<evidence type="ECO:0000256" key="10">
    <source>
        <dbReference type="ARBA" id="ARBA00022692"/>
    </source>
</evidence>
<evidence type="ECO:0000256" key="1">
    <source>
        <dbReference type="ARBA" id="ARBA00001946"/>
    </source>
</evidence>
<sequence>MRLAFGTLSILPAGVPGTVDRRVAGRAMLLAPVVGLVLGGIAAAVVAGVDHLRPDAPLLAAVLGVVVLAGLSGGLHLDGLADMADGLGSRRDRETMLSIMKKGDVGPFGVASIAAVLLINVAALTACVSVGLGWQAILVAAVASRLTLPWACRTGVPSARPDGLGAMVASTVRPLYAVFATAAVLVGAAGLIWFSTPLPYGDGRGAAPLLSQTTAVEGGRDLISSKTLLPDFAERPARAQQLQPEGLGLLGAGAVLAAVAAGLLVVRRARKAFGGITGDVLGAGVETGFAICLIVVALAL</sequence>
<feature type="transmembrane region" description="Helical" evidence="19">
    <location>
        <begin position="175"/>
        <end position="194"/>
    </location>
</feature>
<evidence type="ECO:0000256" key="17">
    <source>
        <dbReference type="ARBA" id="ARBA00048623"/>
    </source>
</evidence>
<evidence type="ECO:0000256" key="9">
    <source>
        <dbReference type="ARBA" id="ARBA00022679"/>
    </source>
</evidence>
<keyword evidence="8 19" id="KW-0169">Cobalamin biosynthesis</keyword>
<comment type="catalytic activity">
    <reaction evidence="17 19">
        <text>alpha-ribazole + adenosylcob(III)inamide-GDP = adenosylcob(III)alamin + GMP + H(+)</text>
        <dbReference type="Rhea" id="RHEA:16049"/>
        <dbReference type="ChEBI" id="CHEBI:10329"/>
        <dbReference type="ChEBI" id="CHEBI:15378"/>
        <dbReference type="ChEBI" id="CHEBI:18408"/>
        <dbReference type="ChEBI" id="CHEBI:58115"/>
        <dbReference type="ChEBI" id="CHEBI:60487"/>
        <dbReference type="EC" id="2.7.8.26"/>
    </reaction>
</comment>
<organism evidence="20 21">
    <name type="scientific">Kribbella deserti</name>
    <dbReference type="NCBI Taxonomy" id="1926257"/>
    <lineage>
        <taxon>Bacteria</taxon>
        <taxon>Bacillati</taxon>
        <taxon>Actinomycetota</taxon>
        <taxon>Actinomycetes</taxon>
        <taxon>Propionibacteriales</taxon>
        <taxon>Kribbellaceae</taxon>
        <taxon>Kribbella</taxon>
    </lineage>
</organism>
<comment type="function">
    <text evidence="14 19">Joins adenosylcobinamide-GDP and alpha-ribazole to generate adenosylcobalamin (Ado-cobalamin). Also synthesizes adenosylcobalamin 5'-phosphate from adenosylcobinamide-GDP and alpha-ribazole 5'-phosphate.</text>
</comment>
<evidence type="ECO:0000256" key="13">
    <source>
        <dbReference type="ARBA" id="ARBA00023136"/>
    </source>
</evidence>
<keyword evidence="13 19" id="KW-0472">Membrane</keyword>
<keyword evidence="21" id="KW-1185">Reference proteome</keyword>
<feature type="transmembrane region" description="Helical" evidence="19">
    <location>
        <begin position="27"/>
        <end position="49"/>
    </location>
</feature>
<gene>
    <name evidence="19" type="primary">cobS</name>
    <name evidence="20" type="ORF">ACFFGN_29560</name>
</gene>
<dbReference type="PANTHER" id="PTHR34148">
    <property type="entry name" value="ADENOSYLCOBINAMIDE-GDP RIBAZOLETRANSFERASE"/>
    <property type="match status" value="1"/>
</dbReference>
<reference evidence="20 21" key="1">
    <citation type="submission" date="2024-09" db="EMBL/GenBank/DDBJ databases">
        <authorList>
            <person name="Sun Q."/>
            <person name="Mori K."/>
        </authorList>
    </citation>
    <scope>NUCLEOTIDE SEQUENCE [LARGE SCALE GENOMIC DNA]</scope>
    <source>
        <strain evidence="20 21">CGMCC 1.15906</strain>
    </source>
</reference>
<feature type="transmembrane region" description="Helical" evidence="19">
    <location>
        <begin position="246"/>
        <end position="266"/>
    </location>
</feature>
<comment type="subcellular location">
    <subcellularLocation>
        <location evidence="2 19">Cell membrane</location>
        <topology evidence="2 19">Multi-pass membrane protein</topology>
    </subcellularLocation>
</comment>
<evidence type="ECO:0000256" key="19">
    <source>
        <dbReference type="HAMAP-Rule" id="MF_00719"/>
    </source>
</evidence>
<evidence type="ECO:0000256" key="11">
    <source>
        <dbReference type="ARBA" id="ARBA00022842"/>
    </source>
</evidence>
<evidence type="ECO:0000256" key="18">
    <source>
        <dbReference type="ARBA" id="ARBA00049504"/>
    </source>
</evidence>
<evidence type="ECO:0000256" key="15">
    <source>
        <dbReference type="ARBA" id="ARBA00032605"/>
    </source>
</evidence>
<evidence type="ECO:0000256" key="8">
    <source>
        <dbReference type="ARBA" id="ARBA00022573"/>
    </source>
</evidence>
<evidence type="ECO:0000256" key="12">
    <source>
        <dbReference type="ARBA" id="ARBA00022989"/>
    </source>
</evidence>
<dbReference type="Pfam" id="PF02654">
    <property type="entry name" value="CobS"/>
    <property type="match status" value="1"/>
</dbReference>
<dbReference type="GO" id="GO:0051073">
    <property type="term" value="F:adenosylcobinamide-GDP ribazoletransferase activity"/>
    <property type="evidence" value="ECO:0007669"/>
    <property type="project" value="UniProtKB-EC"/>
</dbReference>
<feature type="transmembrane region" description="Helical" evidence="19">
    <location>
        <begin position="56"/>
        <end position="77"/>
    </location>
</feature>
<evidence type="ECO:0000256" key="16">
    <source>
        <dbReference type="ARBA" id="ARBA00032853"/>
    </source>
</evidence>
<dbReference type="EC" id="2.7.8.26" evidence="5 19"/>
<evidence type="ECO:0000313" key="20">
    <source>
        <dbReference type="EMBL" id="MFC0628253.1"/>
    </source>
</evidence>
<dbReference type="HAMAP" id="MF_00719">
    <property type="entry name" value="CobS"/>
    <property type="match status" value="1"/>
</dbReference>
<evidence type="ECO:0000313" key="21">
    <source>
        <dbReference type="Proteomes" id="UP001589890"/>
    </source>
</evidence>
<comment type="catalytic activity">
    <reaction evidence="18 19">
        <text>alpha-ribazole 5'-phosphate + adenosylcob(III)inamide-GDP = adenosylcob(III)alamin 5'-phosphate + GMP + H(+)</text>
        <dbReference type="Rhea" id="RHEA:23560"/>
        <dbReference type="ChEBI" id="CHEBI:15378"/>
        <dbReference type="ChEBI" id="CHEBI:57918"/>
        <dbReference type="ChEBI" id="CHEBI:58115"/>
        <dbReference type="ChEBI" id="CHEBI:60487"/>
        <dbReference type="ChEBI" id="CHEBI:60493"/>
        <dbReference type="EC" id="2.7.8.26"/>
    </reaction>
</comment>